<dbReference type="OrthoDB" id="5874601at2759"/>
<reference evidence="5 6" key="1">
    <citation type="journal article" date="2017" name="Curr. Biol.">
        <title>Genome architecture and evolution of a unichromosomal asexual nematode.</title>
        <authorList>
            <person name="Fradin H."/>
            <person name="Zegar C."/>
            <person name="Gutwein M."/>
            <person name="Lucas J."/>
            <person name="Kovtun M."/>
            <person name="Corcoran D."/>
            <person name="Baugh L.R."/>
            <person name="Kiontke K."/>
            <person name="Gunsalus K."/>
            <person name="Fitch D.H."/>
            <person name="Piano F."/>
        </authorList>
    </citation>
    <scope>NUCLEOTIDE SEQUENCE [LARGE SCALE GENOMIC DNA]</scope>
    <source>
        <strain evidence="5">PF1309</strain>
    </source>
</reference>
<evidence type="ECO:0000259" key="4">
    <source>
        <dbReference type="SMART" id="SM00329"/>
    </source>
</evidence>
<dbReference type="GO" id="GO:0005615">
    <property type="term" value="C:extracellular space"/>
    <property type="evidence" value="ECO:0007669"/>
    <property type="project" value="TreeGrafter"/>
</dbReference>
<evidence type="ECO:0000256" key="2">
    <source>
        <dbReference type="ARBA" id="ARBA00023157"/>
    </source>
</evidence>
<keyword evidence="6" id="KW-1185">Reference proteome</keyword>
<dbReference type="Gene3D" id="3.15.10.10">
    <property type="entry name" value="Bactericidal permeability-increasing protein, domain 1"/>
    <property type="match status" value="1"/>
</dbReference>
<dbReference type="InterPro" id="IPR032942">
    <property type="entry name" value="BPI/LBP/Plunc"/>
</dbReference>
<dbReference type="SMART" id="SM00329">
    <property type="entry name" value="BPI2"/>
    <property type="match status" value="1"/>
</dbReference>
<evidence type="ECO:0000313" key="6">
    <source>
        <dbReference type="Proteomes" id="UP000218231"/>
    </source>
</evidence>
<dbReference type="InterPro" id="IPR001124">
    <property type="entry name" value="Lipid-bd_serum_glycop_C"/>
</dbReference>
<dbReference type="SUPFAM" id="SSF55394">
    <property type="entry name" value="Bactericidal permeability-increasing protein, BPI"/>
    <property type="match status" value="2"/>
</dbReference>
<accession>A0A2A2JYV0</accession>
<sequence length="887" mass="94809">MVVFANSTSEAKHSHLSFDRVYCSGTTHTLTRTRRAVGVHSIMRIRHTTLPFLACVIAVVYGGGGGGPSYGTGPSGGIAGGSIANYGSAGPDIDFNPALLQGTRGFPGIRARLNMRAFQYANSMISDLLNTEIKRARLPSIAQCVPQVNGCIQIYNLYVSRYRCPQSVMIYPAPPNRIIVAVQNLDVGITGNLGGQIVVLLPLALFGIVQLNLHQVTVVVDLAIERGPTGPYVRMNSCQAQIGYADAYIENGGLIGDIVNSQFRSQISGMVRQMVPGQICKMLPSLINEKLNGKLASLPQMVSVSQMLSLFGGALGLSNAISTCPASCGGASSQPLVLPSTGGVSSPSVQAVAPSSIGKAPEIPQGAYNQNPPHRQRVAARARGVTGYSTIQQPTLQVPHLVSSTRRVQANDWNQLRTFRAVPYYTGNPQSRSVMYVPVPRAKRQAIAQRVYVTQLARAPGNILNRVVRNNNGPFPVAYHGKRGANFQPKFAPPPPVVTAVAPHNPAPTADCGKCPASGAGQEDPASFIKQLAANLDMSKLNDLYLSLQLLNTYATNQDFTIDLTGEFSVGGQGGTPFGAFPVQFPSCVDCHMAEFILSDYTLNSLFYWLHRKQFLSFRIGPETPKIGELLKTTCSDDEDGLEPTDVELDEEENKRKRRLAHLLKTYRRVKRAADFIAANNLTTISTITFKTKRNSDSRGKRQEDAGGLADLGICFGDILPAVREKYPNQKISILIHTVRAPSVILSAQQGGTATLDLIADADIFIDGTNNRVGTITIAATVNVVLQILGNRITGTASITNLKLSDRSGSLGLPQDALDNLGNLGKELLQKLANDALSKGISVNIPSSLGGLPISIINPSVRIVEHGIYIATDIAISPSLLGVSGGC</sequence>
<comment type="similarity">
    <text evidence="1">Belongs to the BPI/LBP/Plunc superfamily. BPI/LBP family.</text>
</comment>
<evidence type="ECO:0008006" key="7">
    <source>
        <dbReference type="Google" id="ProtNLM"/>
    </source>
</evidence>
<protein>
    <recommendedName>
        <fullName evidence="7">Lipid-binding serum glycoprotein N-terminal domain-containing protein</fullName>
    </recommendedName>
</protein>
<dbReference type="GO" id="GO:0008289">
    <property type="term" value="F:lipid binding"/>
    <property type="evidence" value="ECO:0007669"/>
    <property type="project" value="InterPro"/>
</dbReference>
<proteinExistence type="inferred from homology"/>
<organism evidence="5 6">
    <name type="scientific">Diploscapter pachys</name>
    <dbReference type="NCBI Taxonomy" id="2018661"/>
    <lineage>
        <taxon>Eukaryota</taxon>
        <taxon>Metazoa</taxon>
        <taxon>Ecdysozoa</taxon>
        <taxon>Nematoda</taxon>
        <taxon>Chromadorea</taxon>
        <taxon>Rhabditida</taxon>
        <taxon>Rhabditina</taxon>
        <taxon>Rhabditomorpha</taxon>
        <taxon>Rhabditoidea</taxon>
        <taxon>Rhabditidae</taxon>
        <taxon>Diploscapter</taxon>
    </lineage>
</organism>
<dbReference type="Gene3D" id="3.15.20.10">
    <property type="entry name" value="Bactericidal permeability-increasing protein, domain 2"/>
    <property type="match status" value="1"/>
</dbReference>
<dbReference type="InterPro" id="IPR017943">
    <property type="entry name" value="Bactericidal_perm-incr_a/b_dom"/>
</dbReference>
<dbReference type="Pfam" id="PF01273">
    <property type="entry name" value="LBP_BPI_CETP"/>
    <property type="match status" value="1"/>
</dbReference>
<name>A0A2A2JYV0_9BILA</name>
<evidence type="ECO:0000313" key="5">
    <source>
        <dbReference type="EMBL" id="PAV66790.1"/>
    </source>
</evidence>
<dbReference type="Proteomes" id="UP000218231">
    <property type="component" value="Unassembled WGS sequence"/>
</dbReference>
<keyword evidence="2" id="KW-1015">Disulfide bond</keyword>
<dbReference type="STRING" id="2018661.A0A2A2JYV0"/>
<feature type="domain" description="Lipid-binding serum glycoprotein C-terminal" evidence="4">
    <location>
        <begin position="588"/>
        <end position="872"/>
    </location>
</feature>
<dbReference type="PANTHER" id="PTHR10504">
    <property type="entry name" value="BACTERICIDAL PERMEABILITY-INCREASING BPI PROTEIN-RELATED"/>
    <property type="match status" value="1"/>
</dbReference>
<dbReference type="Pfam" id="PF02886">
    <property type="entry name" value="LBP_BPI_CETP_C"/>
    <property type="match status" value="1"/>
</dbReference>
<dbReference type="InterPro" id="IPR017942">
    <property type="entry name" value="Lipid-bd_serum_glycop_N"/>
</dbReference>
<feature type="domain" description="Lipid-binding serum glycoprotein N-terminal" evidence="3">
    <location>
        <begin position="112"/>
        <end position="338"/>
    </location>
</feature>
<dbReference type="EMBL" id="LIAE01010038">
    <property type="protein sequence ID" value="PAV66790.1"/>
    <property type="molecule type" value="Genomic_DNA"/>
</dbReference>
<dbReference type="SMART" id="SM00328">
    <property type="entry name" value="BPI1"/>
    <property type="match status" value="1"/>
</dbReference>
<dbReference type="PANTHER" id="PTHR10504:SF144">
    <property type="entry name" value="BPI1 DOMAIN-CONTAINING PROTEIN"/>
    <property type="match status" value="1"/>
</dbReference>
<gene>
    <name evidence="5" type="ORF">WR25_10514</name>
</gene>
<dbReference type="AlphaFoldDB" id="A0A2A2JYV0"/>
<comment type="caution">
    <text evidence="5">The sequence shown here is derived from an EMBL/GenBank/DDBJ whole genome shotgun (WGS) entry which is preliminary data.</text>
</comment>
<evidence type="ECO:0000256" key="1">
    <source>
        <dbReference type="ARBA" id="ARBA00007292"/>
    </source>
</evidence>
<evidence type="ECO:0000259" key="3">
    <source>
        <dbReference type="SMART" id="SM00328"/>
    </source>
</evidence>